<dbReference type="WBParaSite" id="Gr19_v10_g3699.t1">
    <property type="protein sequence ID" value="Gr19_v10_g3699.t1"/>
    <property type="gene ID" value="Gr19_v10_g3699"/>
</dbReference>
<feature type="chain" id="PRO_5036695980" evidence="3">
    <location>
        <begin position="20"/>
        <end position="512"/>
    </location>
</feature>
<feature type="signal peptide" evidence="3">
    <location>
        <begin position="1"/>
        <end position="19"/>
    </location>
</feature>
<keyword evidence="4" id="KW-1185">Reference proteome</keyword>
<reference evidence="5" key="1">
    <citation type="submission" date="2022-11" db="UniProtKB">
        <authorList>
            <consortium name="WormBaseParasite"/>
        </authorList>
    </citation>
    <scope>IDENTIFICATION</scope>
</reference>
<feature type="compositionally biased region" description="Basic and acidic residues" evidence="2">
    <location>
        <begin position="191"/>
        <end position="206"/>
    </location>
</feature>
<feature type="region of interest" description="Disordered" evidence="2">
    <location>
        <begin position="165"/>
        <end position="206"/>
    </location>
</feature>
<feature type="compositionally biased region" description="Polar residues" evidence="2">
    <location>
        <begin position="34"/>
        <end position="44"/>
    </location>
</feature>
<dbReference type="Gene3D" id="1.10.287.700">
    <property type="entry name" value="Helix hairpin bin"/>
    <property type="match status" value="1"/>
</dbReference>
<evidence type="ECO:0000256" key="3">
    <source>
        <dbReference type="SAM" id="SignalP"/>
    </source>
</evidence>
<dbReference type="InterPro" id="IPR009057">
    <property type="entry name" value="Homeodomain-like_sf"/>
</dbReference>
<evidence type="ECO:0000256" key="2">
    <source>
        <dbReference type="SAM" id="MobiDB-lite"/>
    </source>
</evidence>
<evidence type="ECO:0000313" key="4">
    <source>
        <dbReference type="Proteomes" id="UP000887572"/>
    </source>
</evidence>
<evidence type="ECO:0000313" key="5">
    <source>
        <dbReference type="WBParaSite" id="Gr19_v10_g3699.t1"/>
    </source>
</evidence>
<protein>
    <submittedName>
        <fullName evidence="5">Uncharacterized protein</fullName>
    </submittedName>
</protein>
<dbReference type="AlphaFoldDB" id="A0A914HTS9"/>
<feature type="region of interest" description="Disordered" evidence="2">
    <location>
        <begin position="34"/>
        <end position="67"/>
    </location>
</feature>
<dbReference type="Gene3D" id="1.10.10.60">
    <property type="entry name" value="Homeodomain-like"/>
    <property type="match status" value="1"/>
</dbReference>
<keyword evidence="3" id="KW-0732">Signal</keyword>
<organism evidence="4 5">
    <name type="scientific">Globodera rostochiensis</name>
    <name type="common">Golden nematode worm</name>
    <name type="synonym">Heterodera rostochiensis</name>
    <dbReference type="NCBI Taxonomy" id="31243"/>
    <lineage>
        <taxon>Eukaryota</taxon>
        <taxon>Metazoa</taxon>
        <taxon>Ecdysozoa</taxon>
        <taxon>Nematoda</taxon>
        <taxon>Chromadorea</taxon>
        <taxon>Rhabditida</taxon>
        <taxon>Tylenchina</taxon>
        <taxon>Tylenchomorpha</taxon>
        <taxon>Tylenchoidea</taxon>
        <taxon>Heteroderidae</taxon>
        <taxon>Heteroderinae</taxon>
        <taxon>Globodera</taxon>
    </lineage>
</organism>
<comment type="subcellular location">
    <subcellularLocation>
        <location evidence="1">Nucleus</location>
    </subcellularLocation>
</comment>
<name>A0A914HTS9_GLORO</name>
<proteinExistence type="predicted"/>
<dbReference type="SUPFAM" id="SSF46785">
    <property type="entry name" value="Winged helix' DNA-binding domain"/>
    <property type="match status" value="1"/>
</dbReference>
<sequence>MTYLLYLFIYFCLTNELLSSPNDIFDELWKNNLSPKDTSTNDLKPNQKVEPYEKQSIGEGKQTSGFSVLKIKEEPRADDGAVQVKHETDDGAVQVKHETDDGAVQVKHETDDGAVQVKHETDDGAVQVKHETDDGAVQVKHETDDGAVQVKHETDDGAVQVKHETDDGAVQDQEVYLSNEESNGSTGGSDYEEKSSDFEGKSDSLSNEELHEKKIIKRMKRISDYEKKKILKQFLEKKERLAKEFGSAPKSKLEEIARGFGTCLRTIRHWRTEFGMGIKKSKYQSKRLSDDKRKKILIKFDKMKEKCIRKNKLKTWTEIEEEIAHKLNVNIRTIFEWKKKFGKTSIKHYSQEEKLKIVKQFEEGKKEYKGKTIEASCYDKECKIANELGVNRTTITRWRKQFGVSRFYIRTESERLQLIKKYFKMIKHNPHVSRDDIAAKLNIPKRTINRWISELKNKISANNIDSNSPNEDVLPFVQPQTFIDENAWAWNRCTKRRRQQTRSAEMFSKENA</sequence>
<dbReference type="InterPro" id="IPR036390">
    <property type="entry name" value="WH_DNA-bd_sf"/>
</dbReference>
<dbReference type="GO" id="GO:0005634">
    <property type="term" value="C:nucleus"/>
    <property type="evidence" value="ECO:0007669"/>
    <property type="project" value="UniProtKB-SubCell"/>
</dbReference>
<dbReference type="Proteomes" id="UP000887572">
    <property type="component" value="Unplaced"/>
</dbReference>
<dbReference type="SUPFAM" id="SSF46689">
    <property type="entry name" value="Homeodomain-like"/>
    <property type="match status" value="1"/>
</dbReference>
<accession>A0A914HTS9</accession>
<evidence type="ECO:0000256" key="1">
    <source>
        <dbReference type="ARBA" id="ARBA00004123"/>
    </source>
</evidence>